<dbReference type="AlphaFoldDB" id="A0A1H3FNI8"/>
<dbReference type="InterPro" id="IPR008969">
    <property type="entry name" value="CarboxyPept-like_regulatory"/>
</dbReference>
<protein>
    <submittedName>
        <fullName evidence="1">CarboxypepD_reg-like domain-containing protein</fullName>
    </submittedName>
</protein>
<evidence type="ECO:0000313" key="1">
    <source>
        <dbReference type="EMBL" id="SDX92566.1"/>
    </source>
</evidence>
<dbReference type="SUPFAM" id="SSF49464">
    <property type="entry name" value="Carboxypeptidase regulatory domain-like"/>
    <property type="match status" value="1"/>
</dbReference>
<name>A0A1H3FNI8_9FLAO</name>
<keyword evidence="2" id="KW-1185">Reference proteome</keyword>
<dbReference type="STRING" id="762486.SAMN05444411_1128"/>
<dbReference type="Proteomes" id="UP000199595">
    <property type="component" value="Unassembled WGS sequence"/>
</dbReference>
<gene>
    <name evidence="1" type="ORF">SAMN05444411_1128</name>
</gene>
<sequence length="390" mass="45118">MYRKRSLKFLVLSLGVITFMFTLTVTAQQKKIEVKGTIFDETNITLPYVAVSIIEKSIGTSSTEDGEFSIQITKNELQDSLTVSSLGFNPYKIKVQDYLNQSEQKIVLKQSVVKMTEVVILKPAEIVQNAIKKLKENTLSTSHKLEILYRRAATEGGKSKFFVENYIKIRDRGPAYGLGTVEIAEARKSADYRIWKRTQWTHSINYMASGNPLRPSDKKPNLKKYKWKKIGDSSYDGEDVVIVKGTPEKGWGFITFYIGLDNYGIYRIESGKSLYVYKKHKSGKLHLNYHSKEWGFGRSMIPKQYWNTEAEKMTYRLEAFVLNVETDKKKIKVRNYGGQTDMGSIDLEYHEDFWKNLSMPPDTKFFKRIKSELEGWYGVPLERQFELVNK</sequence>
<dbReference type="Pfam" id="PF13715">
    <property type="entry name" value="CarbopepD_reg_2"/>
    <property type="match status" value="1"/>
</dbReference>
<dbReference type="EMBL" id="FNNJ01000012">
    <property type="protein sequence ID" value="SDX92566.1"/>
    <property type="molecule type" value="Genomic_DNA"/>
</dbReference>
<dbReference type="OrthoDB" id="1164701at2"/>
<proteinExistence type="predicted"/>
<reference evidence="1 2" key="1">
    <citation type="submission" date="2016-10" db="EMBL/GenBank/DDBJ databases">
        <authorList>
            <person name="de Groot N.N."/>
        </authorList>
    </citation>
    <scope>NUCLEOTIDE SEQUENCE [LARGE SCALE GENOMIC DNA]</scope>
    <source>
        <strain evidence="1 2">DSM 24956</strain>
    </source>
</reference>
<organism evidence="1 2">
    <name type="scientific">Lutibacter oricola</name>
    <dbReference type="NCBI Taxonomy" id="762486"/>
    <lineage>
        <taxon>Bacteria</taxon>
        <taxon>Pseudomonadati</taxon>
        <taxon>Bacteroidota</taxon>
        <taxon>Flavobacteriia</taxon>
        <taxon>Flavobacteriales</taxon>
        <taxon>Flavobacteriaceae</taxon>
        <taxon>Lutibacter</taxon>
    </lineage>
</organism>
<evidence type="ECO:0000313" key="2">
    <source>
        <dbReference type="Proteomes" id="UP000199595"/>
    </source>
</evidence>
<accession>A0A1H3FNI8</accession>
<dbReference type="RefSeq" id="WP_090125748.1">
    <property type="nucleotide sequence ID" value="NZ_FNNJ01000012.1"/>
</dbReference>